<gene>
    <name evidence="1" type="ORF">QBC46DRAFT_339418</name>
</gene>
<sequence length="564" mass="63617">MSTPPVDPMKFLTQLGIPQSQLDLIPKDSDGSKFLFVVRFAPGVNASRQYQRFPDSTMQCCTNLEKKRCWVINAEPDLIYNPTFTQVQRYRSGIHQSVKEGRTIVHVYRKQDSQPPIPLGVPKNSVIDFGISLEFCGPRYLETVLEWAEQQMREAPGSASHHHHDVSRRAELNEKLKSCLGAEGLDKLADAIPSDPHGPQYIFVVRRISDVVKPEHETTEALEARGCTVVVEDAQGRNKSVLENGTTEASNASTVVIEDAQDKNMWALEDMMGNRPELFLGRKSVVMVEVKQAPKPEMTEPVQKVVHVKLPNFTSHDSMDLVLSNLHPAEMRSSTRAFVHQRYSDRRRGGSLNGLLGDGWLDVDGLAVVKGARRVSRFEMFQDSWICIERTLLLGVLLSTSRCLDLLSGSWEPQAEKVFKAGFVLMSERIVDLETGKHEPIPNPLTPGPNLKGEEWWAQEYSQPLLDQGCKVTLQRPVTSAMAEEIRDCHHKDLAAGRKYVLRIFWQGDEAFQPSTPGLNERDYNVYDTILDPEPVLRQPAIERDFLQGLPKWFVDCRRRGVAA</sequence>
<name>A0AAN6S6Q9_9PEZI</name>
<keyword evidence="2" id="KW-1185">Reference proteome</keyword>
<accession>A0AAN6S6Q9</accession>
<evidence type="ECO:0000313" key="1">
    <source>
        <dbReference type="EMBL" id="KAK3942470.1"/>
    </source>
</evidence>
<dbReference type="Proteomes" id="UP001303473">
    <property type="component" value="Unassembled WGS sequence"/>
</dbReference>
<evidence type="ECO:0000313" key="2">
    <source>
        <dbReference type="Proteomes" id="UP001303473"/>
    </source>
</evidence>
<reference evidence="2" key="1">
    <citation type="journal article" date="2023" name="Mol. Phylogenet. Evol.">
        <title>Genome-scale phylogeny and comparative genomics of the fungal order Sordariales.</title>
        <authorList>
            <person name="Hensen N."/>
            <person name="Bonometti L."/>
            <person name="Westerberg I."/>
            <person name="Brannstrom I.O."/>
            <person name="Guillou S."/>
            <person name="Cros-Aarteil S."/>
            <person name="Calhoun S."/>
            <person name="Haridas S."/>
            <person name="Kuo A."/>
            <person name="Mondo S."/>
            <person name="Pangilinan J."/>
            <person name="Riley R."/>
            <person name="LaButti K."/>
            <person name="Andreopoulos B."/>
            <person name="Lipzen A."/>
            <person name="Chen C."/>
            <person name="Yan M."/>
            <person name="Daum C."/>
            <person name="Ng V."/>
            <person name="Clum A."/>
            <person name="Steindorff A."/>
            <person name="Ohm R.A."/>
            <person name="Martin F."/>
            <person name="Silar P."/>
            <person name="Natvig D.O."/>
            <person name="Lalanne C."/>
            <person name="Gautier V."/>
            <person name="Ament-Velasquez S.L."/>
            <person name="Kruys A."/>
            <person name="Hutchinson M.I."/>
            <person name="Powell A.J."/>
            <person name="Barry K."/>
            <person name="Miller A.N."/>
            <person name="Grigoriev I.V."/>
            <person name="Debuchy R."/>
            <person name="Gladieux P."/>
            <person name="Hiltunen Thoren M."/>
            <person name="Johannesson H."/>
        </authorList>
    </citation>
    <scope>NUCLEOTIDE SEQUENCE [LARGE SCALE GENOMIC DNA]</scope>
    <source>
        <strain evidence="2">CBS 340.73</strain>
    </source>
</reference>
<comment type="caution">
    <text evidence="1">The sequence shown here is derived from an EMBL/GenBank/DDBJ whole genome shotgun (WGS) entry which is preliminary data.</text>
</comment>
<protein>
    <submittedName>
        <fullName evidence="1">Uncharacterized protein</fullName>
    </submittedName>
</protein>
<proteinExistence type="predicted"/>
<organism evidence="1 2">
    <name type="scientific">Diplogelasinospora grovesii</name>
    <dbReference type="NCBI Taxonomy" id="303347"/>
    <lineage>
        <taxon>Eukaryota</taxon>
        <taxon>Fungi</taxon>
        <taxon>Dikarya</taxon>
        <taxon>Ascomycota</taxon>
        <taxon>Pezizomycotina</taxon>
        <taxon>Sordariomycetes</taxon>
        <taxon>Sordariomycetidae</taxon>
        <taxon>Sordariales</taxon>
        <taxon>Diplogelasinosporaceae</taxon>
        <taxon>Diplogelasinospora</taxon>
    </lineage>
</organism>
<dbReference type="EMBL" id="MU853773">
    <property type="protein sequence ID" value="KAK3942470.1"/>
    <property type="molecule type" value="Genomic_DNA"/>
</dbReference>
<dbReference type="AlphaFoldDB" id="A0AAN6S6Q9"/>